<feature type="region of interest" description="Disordered" evidence="5">
    <location>
        <begin position="1"/>
        <end position="26"/>
    </location>
</feature>
<dbReference type="OrthoDB" id="3636008at2"/>
<evidence type="ECO:0000313" key="7">
    <source>
        <dbReference type="EMBL" id="TQL42509.1"/>
    </source>
</evidence>
<dbReference type="AlphaFoldDB" id="A0A542Y357"/>
<dbReference type="SUPFAM" id="SSF46785">
    <property type="entry name" value="Winged helix' DNA-binding domain"/>
    <property type="match status" value="1"/>
</dbReference>
<dbReference type="InterPro" id="IPR000847">
    <property type="entry name" value="LysR_HTH_N"/>
</dbReference>
<evidence type="ECO:0000313" key="8">
    <source>
        <dbReference type="Proteomes" id="UP000319094"/>
    </source>
</evidence>
<dbReference type="Gene3D" id="3.40.190.290">
    <property type="match status" value="1"/>
</dbReference>
<evidence type="ECO:0000256" key="2">
    <source>
        <dbReference type="ARBA" id="ARBA00023015"/>
    </source>
</evidence>
<dbReference type="GO" id="GO:0003677">
    <property type="term" value="F:DNA binding"/>
    <property type="evidence" value="ECO:0007669"/>
    <property type="project" value="UniProtKB-KW"/>
</dbReference>
<evidence type="ECO:0000256" key="5">
    <source>
        <dbReference type="SAM" id="MobiDB-lite"/>
    </source>
</evidence>
<dbReference type="InterPro" id="IPR036388">
    <property type="entry name" value="WH-like_DNA-bd_sf"/>
</dbReference>
<reference evidence="7 8" key="1">
    <citation type="submission" date="2019-06" db="EMBL/GenBank/DDBJ databases">
        <title>Sequencing the genomes of 1000 actinobacteria strains.</title>
        <authorList>
            <person name="Klenk H.-P."/>
        </authorList>
    </citation>
    <scope>NUCLEOTIDE SEQUENCE [LARGE SCALE GENOMIC DNA]</scope>
    <source>
        <strain evidence="7 8">DSM 8803</strain>
    </source>
</reference>
<dbReference type="Gene3D" id="1.10.10.10">
    <property type="entry name" value="Winged helix-like DNA-binding domain superfamily/Winged helix DNA-binding domain"/>
    <property type="match status" value="1"/>
</dbReference>
<dbReference type="PROSITE" id="PS50931">
    <property type="entry name" value="HTH_LYSR"/>
    <property type="match status" value="1"/>
</dbReference>
<dbReference type="RefSeq" id="WP_141885952.1">
    <property type="nucleotide sequence ID" value="NZ_BAAAUY010000004.1"/>
</dbReference>
<organism evidence="7 8">
    <name type="scientific">Leucobacter komagatae</name>
    <dbReference type="NCBI Taxonomy" id="55969"/>
    <lineage>
        <taxon>Bacteria</taxon>
        <taxon>Bacillati</taxon>
        <taxon>Actinomycetota</taxon>
        <taxon>Actinomycetes</taxon>
        <taxon>Micrococcales</taxon>
        <taxon>Microbacteriaceae</taxon>
        <taxon>Leucobacter</taxon>
    </lineage>
</organism>
<keyword evidence="8" id="KW-1185">Reference proteome</keyword>
<dbReference type="Pfam" id="PF00126">
    <property type="entry name" value="HTH_1"/>
    <property type="match status" value="1"/>
</dbReference>
<gene>
    <name evidence="7" type="ORF">FB468_0505</name>
</gene>
<comment type="caution">
    <text evidence="7">The sequence shown here is derived from an EMBL/GenBank/DDBJ whole genome shotgun (WGS) entry which is preliminary data.</text>
</comment>
<dbReference type="Pfam" id="PF03466">
    <property type="entry name" value="LysR_substrate"/>
    <property type="match status" value="1"/>
</dbReference>
<dbReference type="GO" id="GO:0032993">
    <property type="term" value="C:protein-DNA complex"/>
    <property type="evidence" value="ECO:0007669"/>
    <property type="project" value="TreeGrafter"/>
</dbReference>
<dbReference type="GO" id="GO:0003700">
    <property type="term" value="F:DNA-binding transcription factor activity"/>
    <property type="evidence" value="ECO:0007669"/>
    <property type="project" value="InterPro"/>
</dbReference>
<comment type="similarity">
    <text evidence="1">Belongs to the LysR transcriptional regulatory family.</text>
</comment>
<dbReference type="InterPro" id="IPR005119">
    <property type="entry name" value="LysR_subst-bd"/>
</dbReference>
<evidence type="ECO:0000256" key="4">
    <source>
        <dbReference type="ARBA" id="ARBA00023163"/>
    </source>
</evidence>
<protein>
    <submittedName>
        <fullName evidence="7">LysR family transcriptional regulator</fullName>
    </submittedName>
</protein>
<evidence type="ECO:0000256" key="1">
    <source>
        <dbReference type="ARBA" id="ARBA00009437"/>
    </source>
</evidence>
<dbReference type="PANTHER" id="PTHR30346">
    <property type="entry name" value="TRANSCRIPTIONAL DUAL REGULATOR HCAR-RELATED"/>
    <property type="match status" value="1"/>
</dbReference>
<accession>A0A542Y357</accession>
<evidence type="ECO:0000259" key="6">
    <source>
        <dbReference type="PROSITE" id="PS50931"/>
    </source>
</evidence>
<dbReference type="InterPro" id="IPR036390">
    <property type="entry name" value="WH_DNA-bd_sf"/>
</dbReference>
<feature type="domain" description="HTH lysR-type" evidence="6">
    <location>
        <begin position="29"/>
        <end position="86"/>
    </location>
</feature>
<dbReference type="Proteomes" id="UP000319094">
    <property type="component" value="Unassembled WGS sequence"/>
</dbReference>
<dbReference type="SUPFAM" id="SSF53850">
    <property type="entry name" value="Periplasmic binding protein-like II"/>
    <property type="match status" value="1"/>
</dbReference>
<keyword evidence="2" id="KW-0805">Transcription regulation</keyword>
<proteinExistence type="inferred from homology"/>
<sequence>MTLPESEPGTESKSEPGPGSLPYSPHPELPLRELEYFAVVSETLHFGRAAEQLGVTPGRVSQMIGRLEQRVGGQLFRRTSRRVELSDLGVGLAEQVVANLVSLRAAFDAAQAAALSPARPLRVGFQCAVYEGVARVVAAMPAGMVQLVEVPWSDPLGSVTAGAVDLALVLSPGDSAGLRTWFEFSPQDQVIGVARTSPLAQRAEQTGSTSITAPQLAHVTLIGPEEVAPTAWLAANAPTATPDGIALTYGPRVRTLPEALSLAATGAGGVLLCEASAAYLPRPDLRYLLVEGLPQSKLSAVTKQAGTPHPLLSDFMRRLYAATRDEAKRS</sequence>
<evidence type="ECO:0000256" key="3">
    <source>
        <dbReference type="ARBA" id="ARBA00023125"/>
    </source>
</evidence>
<dbReference type="EMBL" id="VFON01000001">
    <property type="protein sequence ID" value="TQL42509.1"/>
    <property type="molecule type" value="Genomic_DNA"/>
</dbReference>
<dbReference type="PANTHER" id="PTHR30346:SF0">
    <property type="entry name" value="HCA OPERON TRANSCRIPTIONAL ACTIVATOR HCAR"/>
    <property type="match status" value="1"/>
</dbReference>
<name>A0A542Y357_9MICO</name>
<keyword evidence="4" id="KW-0804">Transcription</keyword>
<keyword evidence="3" id="KW-0238">DNA-binding</keyword>